<protein>
    <submittedName>
        <fullName evidence="1">Uncharacterized protein</fullName>
    </submittedName>
</protein>
<reference evidence="1 2" key="1">
    <citation type="submission" date="2019-10" db="EMBL/GenBank/DDBJ databases">
        <authorList>
            <person name="Palmer J.M."/>
        </authorList>
    </citation>
    <scope>NUCLEOTIDE SEQUENCE [LARGE SCALE GENOMIC DNA]</scope>
    <source>
        <strain evidence="1 2">TWF694</strain>
    </source>
</reference>
<name>A0AAV9XD30_9PEZI</name>
<accession>A0AAV9XD30</accession>
<organism evidence="1 2">
    <name type="scientific">Orbilia ellipsospora</name>
    <dbReference type="NCBI Taxonomy" id="2528407"/>
    <lineage>
        <taxon>Eukaryota</taxon>
        <taxon>Fungi</taxon>
        <taxon>Dikarya</taxon>
        <taxon>Ascomycota</taxon>
        <taxon>Pezizomycotina</taxon>
        <taxon>Orbiliomycetes</taxon>
        <taxon>Orbiliales</taxon>
        <taxon>Orbiliaceae</taxon>
        <taxon>Orbilia</taxon>
    </lineage>
</organism>
<keyword evidence="2" id="KW-1185">Reference proteome</keyword>
<gene>
    <name evidence="1" type="ORF">TWF694_008791</name>
</gene>
<evidence type="ECO:0000313" key="2">
    <source>
        <dbReference type="Proteomes" id="UP001365542"/>
    </source>
</evidence>
<dbReference type="EMBL" id="JAVHJO010000005">
    <property type="protein sequence ID" value="KAK6539957.1"/>
    <property type="molecule type" value="Genomic_DNA"/>
</dbReference>
<dbReference type="Proteomes" id="UP001365542">
    <property type="component" value="Unassembled WGS sequence"/>
</dbReference>
<sequence length="796" mass="88282">MASNGAAMVLMAPSSGGGFQQTGTVDWGDLAKSTVSLSIDILSRISSGRLDPYTILVGQNLMNSQFRIDNDGRMRLSKAVKDLGVYKGFSEALWFGFGINSPLRALAGREEGMILCGICGALSEGYRVDSSAMILQSMVTLTKAPEHLMPSVLQWQELVRTCSGFLARTSFPTVLDGFIRLIDIIDPRDERYAPGPLDVADVLHGMASITRGEIQSITIKGGRHVAFLAALAEWLFSLTVCITKADGQLLYCKSPSTLGIQVNIILTHFAATDPNSIERVANTYILDNPSELFKQIPSKIYGRVPWDQALSLAFGHDFQRLLDPTLANHYATALGSAFAALRLTKNLGKQNITDTTYVKPKYRPRQFYPMSISAQDLANFMCTCFPELAGLRDSTIEAAANTDMAQIIESWDKSIEVLEKSCGCRSQEPTQHRVHIYCLSGLVDTVLRLIVSLFNVDYPPDLYPHRSGLITTYYECGGKSCPMSQTTAPRARRSSEPESKITCDLFWRLGKLNDTKLVDKRLWNQFLLFEDAFRIFADDDAIQPVSDASAQCANGICVWSSILGGVTGQDAVFGRVKVMPGQIEYHRRPYNLIQDPHIAVSYPDNDFDMSRLTEYSHSVLLLQERIGFLNATLTFGPSHLGPVSSERKKDLRFHIAPVTLMRFVENGRGVVHCDGRGCQQKRVPYEIGENDPLGVSKFLLELKVSNNDSQGTNEYKQVFVIFGPLETRVAFASTVDEDESRWIWRENECFDCCVRSLVKLTMRTKNGILIPSQNLLLFSPTPPSISTSLISKNSGN</sequence>
<dbReference type="AlphaFoldDB" id="A0AAV9XD30"/>
<evidence type="ECO:0000313" key="1">
    <source>
        <dbReference type="EMBL" id="KAK6539957.1"/>
    </source>
</evidence>
<comment type="caution">
    <text evidence="1">The sequence shown here is derived from an EMBL/GenBank/DDBJ whole genome shotgun (WGS) entry which is preliminary data.</text>
</comment>
<proteinExistence type="predicted"/>